<keyword evidence="1" id="KW-0472">Membrane</keyword>
<evidence type="ECO:0000313" key="5">
    <source>
        <dbReference type="Proteomes" id="UP000238762"/>
    </source>
</evidence>
<dbReference type="PANTHER" id="PTHR30329">
    <property type="entry name" value="STATOR ELEMENT OF FLAGELLAR MOTOR COMPLEX"/>
    <property type="match status" value="1"/>
</dbReference>
<sequence>MWFWLNRLEEKISHLRLQIEESKAPTLKDRELLSALVPLVDEAIRQRSQSERSKMAAAIGQILPTAIAHEIEQSPTNIAKAIAPELALAIQEQIELDSVAISTVLGPQMGDAIKTQITVERDAMVDALYPVIGNTISKYMVELVKSINDKVESTLSPEGLLRKIRAKLQGVSEAELILQEALGYKIQAVLLIHKASGLVIRELQPSPDFSIEANMLAGMLTAIRSFVNECMAQPDLDSELHEIEYNASKILLEVAGYCYLAVIVKGEPSPAFIAKIRETLSEIVLKSEKAIANYDGDPTTIPKTIDLCFDSLIQAQPKLKRKPWVSRFPAGLFLIVLPLCFIWYRGYIAGQIEAKTAEALDGVPELSIYRIVSQVHQGKLTLTGRLPNEYLRQKAEAIAHQVAPNWTVTNQIVAVDVPAEPIRTAGEVERVTWIYNQKKGVAIATRHDFGSNSVNVTGVVTEIPDVEQLTAALKQIPGITTVISTVQIRPVLETRLYFDLNSSEIRSSENTSKLKLIRQFLDLNPGVHLKIIAHSDSTGESNHNQQLSLQRARSVQQTLIAEGVNPARLQIQASHTPPPDVTPQQPLWLSRSVRFEVFIPSTRPN</sequence>
<name>A0A2T1BXF1_9CYAN</name>
<evidence type="ECO:0000259" key="2">
    <source>
        <dbReference type="PROSITE" id="PS50914"/>
    </source>
</evidence>
<keyword evidence="5" id="KW-1185">Reference proteome</keyword>
<dbReference type="Gene3D" id="3.30.1330.60">
    <property type="entry name" value="OmpA-like domain"/>
    <property type="match status" value="1"/>
</dbReference>
<reference evidence="4 5" key="2">
    <citation type="submission" date="2018-03" db="EMBL/GenBank/DDBJ databases">
        <title>The ancient ancestry and fast evolution of plastids.</title>
        <authorList>
            <person name="Moore K.R."/>
            <person name="Magnabosco C."/>
            <person name="Momper L."/>
            <person name="Gold D.A."/>
            <person name="Bosak T."/>
            <person name="Fournier G.P."/>
        </authorList>
    </citation>
    <scope>NUCLEOTIDE SEQUENCE [LARGE SCALE GENOMIC DNA]</scope>
    <source>
        <strain evidence="4 5">CCAP 1448/3</strain>
    </source>
</reference>
<dbReference type="PANTHER" id="PTHR30329:SF20">
    <property type="entry name" value="EXPORTED PROTEIN"/>
    <property type="match status" value="1"/>
</dbReference>
<dbReference type="EMBL" id="PVWJ01000174">
    <property type="protein sequence ID" value="PSB00672.1"/>
    <property type="molecule type" value="Genomic_DNA"/>
</dbReference>
<dbReference type="CDD" id="cd07185">
    <property type="entry name" value="OmpA_C-like"/>
    <property type="match status" value="1"/>
</dbReference>
<dbReference type="InterPro" id="IPR036737">
    <property type="entry name" value="OmpA-like_sf"/>
</dbReference>
<reference evidence="4 5" key="1">
    <citation type="submission" date="2018-02" db="EMBL/GenBank/DDBJ databases">
        <authorList>
            <person name="Cohen D.B."/>
            <person name="Kent A.D."/>
        </authorList>
    </citation>
    <scope>NUCLEOTIDE SEQUENCE [LARGE SCALE GENOMIC DNA]</scope>
    <source>
        <strain evidence="4 5">CCAP 1448/3</strain>
    </source>
</reference>
<dbReference type="Pfam" id="PF04972">
    <property type="entry name" value="BON"/>
    <property type="match status" value="1"/>
</dbReference>
<dbReference type="Pfam" id="PF00691">
    <property type="entry name" value="OmpA"/>
    <property type="match status" value="1"/>
</dbReference>
<feature type="domain" description="OmpA-like" evidence="3">
    <location>
        <begin position="485"/>
        <end position="603"/>
    </location>
</feature>
<dbReference type="InterPro" id="IPR050330">
    <property type="entry name" value="Bact_OuterMem_StrucFunc"/>
</dbReference>
<dbReference type="SUPFAM" id="SSF103088">
    <property type="entry name" value="OmpA-like"/>
    <property type="match status" value="1"/>
</dbReference>
<keyword evidence="4" id="KW-0969">Cilium</keyword>
<gene>
    <name evidence="4" type="ORF">C7B64_22305</name>
</gene>
<accession>A0A2T1BXF1</accession>
<feature type="domain" description="BON" evidence="2">
    <location>
        <begin position="348"/>
        <end position="416"/>
    </location>
</feature>
<evidence type="ECO:0000256" key="1">
    <source>
        <dbReference type="PROSITE-ProRule" id="PRU00473"/>
    </source>
</evidence>
<proteinExistence type="predicted"/>
<dbReference type="GO" id="GO:0016020">
    <property type="term" value="C:membrane"/>
    <property type="evidence" value="ECO:0007669"/>
    <property type="project" value="UniProtKB-UniRule"/>
</dbReference>
<dbReference type="AlphaFoldDB" id="A0A2T1BXF1"/>
<comment type="caution">
    <text evidence="4">The sequence shown here is derived from an EMBL/GenBank/DDBJ whole genome shotgun (WGS) entry which is preliminary data.</text>
</comment>
<keyword evidence="4" id="KW-0966">Cell projection</keyword>
<organism evidence="4 5">
    <name type="scientific">Merismopedia glauca CCAP 1448/3</name>
    <dbReference type="NCBI Taxonomy" id="1296344"/>
    <lineage>
        <taxon>Bacteria</taxon>
        <taxon>Bacillati</taxon>
        <taxon>Cyanobacteriota</taxon>
        <taxon>Cyanophyceae</taxon>
        <taxon>Synechococcales</taxon>
        <taxon>Merismopediaceae</taxon>
        <taxon>Merismopedia</taxon>
    </lineage>
</organism>
<dbReference type="InterPro" id="IPR007055">
    <property type="entry name" value="BON_dom"/>
</dbReference>
<dbReference type="PROSITE" id="PS50914">
    <property type="entry name" value="BON"/>
    <property type="match status" value="1"/>
</dbReference>
<dbReference type="Proteomes" id="UP000238762">
    <property type="component" value="Unassembled WGS sequence"/>
</dbReference>
<evidence type="ECO:0000313" key="4">
    <source>
        <dbReference type="EMBL" id="PSB00672.1"/>
    </source>
</evidence>
<dbReference type="InterPro" id="IPR006665">
    <property type="entry name" value="OmpA-like"/>
</dbReference>
<keyword evidence="4" id="KW-0282">Flagellum</keyword>
<protein>
    <submittedName>
        <fullName evidence="4">Flagellar motor protein MotB</fullName>
    </submittedName>
</protein>
<dbReference type="PROSITE" id="PS51123">
    <property type="entry name" value="OMPA_2"/>
    <property type="match status" value="1"/>
</dbReference>
<dbReference type="OrthoDB" id="5347798at2"/>
<evidence type="ECO:0000259" key="3">
    <source>
        <dbReference type="PROSITE" id="PS51123"/>
    </source>
</evidence>
<dbReference type="Gene3D" id="3.40.1520.20">
    <property type="match status" value="1"/>
</dbReference>